<organism evidence="11 12">
    <name type="scientific">Sinomicrobium oceani</name>
    <dbReference type="NCBI Taxonomy" id="1150368"/>
    <lineage>
        <taxon>Bacteria</taxon>
        <taxon>Pseudomonadati</taxon>
        <taxon>Bacteroidota</taxon>
        <taxon>Flavobacteriia</taxon>
        <taxon>Flavobacteriales</taxon>
        <taxon>Flavobacteriaceae</taxon>
        <taxon>Sinomicrobium</taxon>
    </lineage>
</organism>
<dbReference type="GO" id="GO:0004560">
    <property type="term" value="F:alpha-L-fucosidase activity"/>
    <property type="evidence" value="ECO:0007669"/>
    <property type="project" value="InterPro"/>
</dbReference>
<dbReference type="InterPro" id="IPR057739">
    <property type="entry name" value="Glyco_hydro_29_N"/>
</dbReference>
<accession>A0A1K1QBR9</accession>
<dbReference type="InterPro" id="IPR017853">
    <property type="entry name" value="GH"/>
</dbReference>
<feature type="domain" description="Glycoside hydrolase family 29 N-terminal" evidence="9">
    <location>
        <begin position="40"/>
        <end position="372"/>
    </location>
</feature>
<evidence type="ECO:0000256" key="7">
    <source>
        <dbReference type="PIRSR" id="PIRSR001092-1"/>
    </source>
</evidence>
<evidence type="ECO:0000259" key="9">
    <source>
        <dbReference type="Pfam" id="PF01120"/>
    </source>
</evidence>
<gene>
    <name evidence="11" type="ORF">SAMN02927921_02443</name>
</gene>
<name>A0A1K1QBR9_9FLAO</name>
<dbReference type="PROSITE" id="PS51257">
    <property type="entry name" value="PROKAR_LIPOPROTEIN"/>
    <property type="match status" value="1"/>
</dbReference>
<keyword evidence="4 8" id="KW-0732">Signal</keyword>
<dbReference type="EMBL" id="FPJE01000012">
    <property type="protein sequence ID" value="SFW57402.1"/>
    <property type="molecule type" value="Genomic_DNA"/>
</dbReference>
<feature type="signal peptide" evidence="8">
    <location>
        <begin position="1"/>
        <end position="22"/>
    </location>
</feature>
<keyword evidence="6" id="KW-0326">Glycosidase</keyword>
<evidence type="ECO:0000256" key="4">
    <source>
        <dbReference type="ARBA" id="ARBA00022729"/>
    </source>
</evidence>
<dbReference type="GO" id="GO:0006004">
    <property type="term" value="P:fucose metabolic process"/>
    <property type="evidence" value="ECO:0007669"/>
    <property type="project" value="InterPro"/>
</dbReference>
<dbReference type="SMART" id="SM00812">
    <property type="entry name" value="Alpha_L_fucos"/>
    <property type="match status" value="1"/>
</dbReference>
<reference evidence="11 12" key="1">
    <citation type="submission" date="2016-11" db="EMBL/GenBank/DDBJ databases">
        <authorList>
            <person name="Jaros S."/>
            <person name="Januszkiewicz K."/>
            <person name="Wedrychowicz H."/>
        </authorList>
    </citation>
    <scope>NUCLEOTIDE SEQUENCE [LARGE SCALE GENOMIC DNA]</scope>
    <source>
        <strain evidence="11 12">CGMCC 1.12145</strain>
    </source>
</reference>
<dbReference type="Gene3D" id="3.20.20.80">
    <property type="entry name" value="Glycosidases"/>
    <property type="match status" value="1"/>
</dbReference>
<evidence type="ECO:0000256" key="3">
    <source>
        <dbReference type="ARBA" id="ARBA00012662"/>
    </source>
</evidence>
<keyword evidence="5" id="KW-0378">Hydrolase</keyword>
<feature type="site" description="May be important for catalysis" evidence="7">
    <location>
        <position position="304"/>
    </location>
</feature>
<dbReference type="AlphaFoldDB" id="A0A1K1QBR9"/>
<evidence type="ECO:0000313" key="11">
    <source>
        <dbReference type="EMBL" id="SFW57402.1"/>
    </source>
</evidence>
<evidence type="ECO:0000256" key="2">
    <source>
        <dbReference type="ARBA" id="ARBA00007951"/>
    </source>
</evidence>
<feature type="chain" id="PRO_5012430672" description="alpha-L-fucosidase" evidence="8">
    <location>
        <begin position="23"/>
        <end position="471"/>
    </location>
</feature>
<dbReference type="InterPro" id="IPR013780">
    <property type="entry name" value="Glyco_hydro_b"/>
</dbReference>
<dbReference type="OrthoDB" id="1095333at2"/>
<dbReference type="EC" id="3.2.1.51" evidence="3"/>
<evidence type="ECO:0000256" key="1">
    <source>
        <dbReference type="ARBA" id="ARBA00004071"/>
    </source>
</evidence>
<dbReference type="SUPFAM" id="SSF51445">
    <property type="entry name" value="(Trans)glycosidases"/>
    <property type="match status" value="1"/>
</dbReference>
<dbReference type="Gene3D" id="2.60.40.1180">
    <property type="entry name" value="Golgi alpha-mannosidase II"/>
    <property type="match status" value="1"/>
</dbReference>
<dbReference type="Proteomes" id="UP000182248">
    <property type="component" value="Unassembled WGS sequence"/>
</dbReference>
<dbReference type="InterPro" id="IPR000933">
    <property type="entry name" value="Glyco_hydro_29"/>
</dbReference>
<comment type="similarity">
    <text evidence="2">Belongs to the glycosyl hydrolase 29 family.</text>
</comment>
<dbReference type="RefSeq" id="WP_083564907.1">
    <property type="nucleotide sequence ID" value="NZ_FPJE01000012.1"/>
</dbReference>
<evidence type="ECO:0000256" key="8">
    <source>
        <dbReference type="SAM" id="SignalP"/>
    </source>
</evidence>
<keyword evidence="12" id="KW-1185">Reference proteome</keyword>
<feature type="domain" description="Alpha-L-fucosidase C-terminal" evidence="10">
    <location>
        <begin position="388"/>
        <end position="468"/>
    </location>
</feature>
<comment type="function">
    <text evidence="1">Alpha-L-fucosidase is responsible for hydrolyzing the alpha-1,6-linked fucose joined to the reducing-end N-acetylglucosamine of the carbohydrate moieties of glycoproteins.</text>
</comment>
<dbReference type="InterPro" id="IPR031919">
    <property type="entry name" value="Fucosidase_C"/>
</dbReference>
<dbReference type="PANTHER" id="PTHR10030">
    <property type="entry name" value="ALPHA-L-FUCOSIDASE"/>
    <property type="match status" value="1"/>
</dbReference>
<dbReference type="GO" id="GO:0005764">
    <property type="term" value="C:lysosome"/>
    <property type="evidence" value="ECO:0007669"/>
    <property type="project" value="TreeGrafter"/>
</dbReference>
<evidence type="ECO:0000313" key="12">
    <source>
        <dbReference type="Proteomes" id="UP000182248"/>
    </source>
</evidence>
<evidence type="ECO:0000259" key="10">
    <source>
        <dbReference type="Pfam" id="PF16757"/>
    </source>
</evidence>
<protein>
    <recommendedName>
        <fullName evidence="3">alpha-L-fucosidase</fullName>
        <ecNumber evidence="3">3.2.1.51</ecNumber>
    </recommendedName>
</protein>
<dbReference type="PIRSF" id="PIRSF001092">
    <property type="entry name" value="Alpha-L-fucosidase"/>
    <property type="match status" value="1"/>
</dbReference>
<evidence type="ECO:0000256" key="5">
    <source>
        <dbReference type="ARBA" id="ARBA00022801"/>
    </source>
</evidence>
<dbReference type="InterPro" id="IPR016286">
    <property type="entry name" value="FUC_metazoa-typ"/>
</dbReference>
<dbReference type="STRING" id="1150368.SAMN02927921_02443"/>
<proteinExistence type="inferred from homology"/>
<dbReference type="GO" id="GO:0016139">
    <property type="term" value="P:glycoside catabolic process"/>
    <property type="evidence" value="ECO:0007669"/>
    <property type="project" value="TreeGrafter"/>
</dbReference>
<dbReference type="PANTHER" id="PTHR10030:SF37">
    <property type="entry name" value="ALPHA-L-FUCOSIDASE-RELATED"/>
    <property type="match status" value="1"/>
</dbReference>
<evidence type="ECO:0000256" key="6">
    <source>
        <dbReference type="ARBA" id="ARBA00023295"/>
    </source>
</evidence>
<dbReference type="Pfam" id="PF16757">
    <property type="entry name" value="Fucosidase_C"/>
    <property type="match status" value="1"/>
</dbReference>
<dbReference type="Pfam" id="PF01120">
    <property type="entry name" value="Alpha_L_fucos"/>
    <property type="match status" value="1"/>
</dbReference>
<sequence>MKTLRWTVLIVLWMASCKQKPAANTTTEKVVPEKSVNYLEESEEDFDERMAWWRDARFGMFIHWGAYAVPAGRYQGKEVASVGEWIMQNAKIPIEEYEEYARKFNPTSFDAEKWVATAKDAGMKYMVITSKHHDGFCLWDSEVTDYDIVDYSPYGKDILKALSEACKKQGIKFGLYHSIMDWHHPDSHADTYAGGTPSENNEARFANYLENYLKPQLKELVENYDPAILWFDGEWEKEFTHRQGQELYQYVRTLKPEIIINNRVDKGRKGMQGMNKEDSDYAGDFGTPEQEVLAGTSALDWESCMTMNDTWGYKTDDKNWKSSQNLIRHLVDAAAKGGNYLLNIGPDAAGNIPEASLERLDDIGRWMKVNGEAVYGTESPESGFEEGDDIRFTAKKSTPFCYAVTFKRPENTFRLKNLKPEAGSEIRLLGYEQPLTWDYQEDSGLAISVPATVLEQVGETPAWTFKIETRK</sequence>
<dbReference type="PRINTS" id="PR00741">
    <property type="entry name" value="GLHYDRLASE29"/>
</dbReference>